<dbReference type="PANTHER" id="PTHR30244">
    <property type="entry name" value="TRANSAMINASE"/>
    <property type="match status" value="1"/>
</dbReference>
<dbReference type="Proteomes" id="UP000198718">
    <property type="component" value="Unassembled WGS sequence"/>
</dbReference>
<dbReference type="InterPro" id="IPR015421">
    <property type="entry name" value="PyrdxlP-dep_Trfase_major"/>
</dbReference>
<keyword evidence="7" id="KW-1185">Reference proteome</keyword>
<dbReference type="InterPro" id="IPR000653">
    <property type="entry name" value="DegT/StrS_aminotransferase"/>
</dbReference>
<evidence type="ECO:0000313" key="7">
    <source>
        <dbReference type="Proteomes" id="UP000198718"/>
    </source>
</evidence>
<dbReference type="SUPFAM" id="SSF53383">
    <property type="entry name" value="PLP-dependent transferases"/>
    <property type="match status" value="1"/>
</dbReference>
<gene>
    <name evidence="6" type="ORF">SAMN05660472_00098</name>
</gene>
<dbReference type="AlphaFoldDB" id="A0A1G8X2I6"/>
<dbReference type="STRING" id="393762.SAMN05660472_00098"/>
<dbReference type="EMBL" id="FNFP01000001">
    <property type="protein sequence ID" value="SDJ84743.1"/>
    <property type="molecule type" value="Genomic_DNA"/>
</dbReference>
<keyword evidence="1 4" id="KW-0663">Pyridoxal phosphate</keyword>
<evidence type="ECO:0000256" key="5">
    <source>
        <dbReference type="RuleBase" id="RU004508"/>
    </source>
</evidence>
<dbReference type="Gene3D" id="3.90.1150.10">
    <property type="entry name" value="Aspartate Aminotransferase, domain 1"/>
    <property type="match status" value="1"/>
</dbReference>
<evidence type="ECO:0000256" key="4">
    <source>
        <dbReference type="PIRSR" id="PIRSR000390-2"/>
    </source>
</evidence>
<dbReference type="FunFam" id="3.40.640.10:FF:000089">
    <property type="entry name" value="Aminotransferase, DegT/DnrJ/EryC1/StrS family"/>
    <property type="match status" value="1"/>
</dbReference>
<dbReference type="OrthoDB" id="9810913at2"/>
<dbReference type="Pfam" id="PF01041">
    <property type="entry name" value="DegT_DnrJ_EryC1"/>
    <property type="match status" value="1"/>
</dbReference>
<dbReference type="PIRSF" id="PIRSF000390">
    <property type="entry name" value="PLP_StrS"/>
    <property type="match status" value="1"/>
</dbReference>
<evidence type="ECO:0000256" key="3">
    <source>
        <dbReference type="PIRSR" id="PIRSR000390-1"/>
    </source>
</evidence>
<protein>
    <submittedName>
        <fullName evidence="6">dTDP-4-amino-4,6-dideoxygalactose transaminase</fullName>
    </submittedName>
</protein>
<proteinExistence type="inferred from homology"/>
<accession>A0A1G8X2I6</accession>
<dbReference type="PANTHER" id="PTHR30244:SF36">
    <property type="entry name" value="3-OXO-GLUCOSE-6-PHOSPHATE:GLUTAMATE AMINOTRANSFERASE"/>
    <property type="match status" value="1"/>
</dbReference>
<dbReference type="CDD" id="cd00616">
    <property type="entry name" value="AHBA_syn"/>
    <property type="match status" value="1"/>
</dbReference>
<comment type="similarity">
    <text evidence="2 5">Belongs to the DegT/DnrJ/EryC1 family.</text>
</comment>
<dbReference type="GO" id="GO:0000271">
    <property type="term" value="P:polysaccharide biosynthetic process"/>
    <property type="evidence" value="ECO:0007669"/>
    <property type="project" value="TreeGrafter"/>
</dbReference>
<feature type="modified residue" description="N6-(pyridoxal phosphate)lysine" evidence="4">
    <location>
        <position position="186"/>
    </location>
</feature>
<evidence type="ECO:0000313" key="6">
    <source>
        <dbReference type="EMBL" id="SDJ84743.1"/>
    </source>
</evidence>
<dbReference type="GO" id="GO:0030170">
    <property type="term" value="F:pyridoxal phosphate binding"/>
    <property type="evidence" value="ECO:0007669"/>
    <property type="project" value="UniProtKB-ARBA"/>
</dbReference>
<sequence>MKIPFGDMKKDYKDLKQEIDGVLQRVLDSGWFILGKEGEAFEGEFAQYCGVNYAVGCASGTEALALSLMALDISSGDEVITVNNTAVPTITAIVMAGATPVLVDIEEDTCLIDVDKIEEKITSKTKAIMPVHLYGQICDMDRINEIAERYALAVIEDACQAHGSRYKDRQAGSLGTMGCFSFYPSKNLGAYGDGGAITTDSEELYNRLMMMRNYGQRKRYYHDTKGINSRLDEIQAAILRVKLTYLEEYNNRRREIAHLYDTLITNPKVEKVGIKEYNKTNYHLYVIRVEDRERIMEFLEGEGIGTYIHYPVNIHLQKAFRYLGYDEKDFPVSQRCAKEILSLPMYPQLTDKEVEYICGKLNEI</sequence>
<evidence type="ECO:0000256" key="1">
    <source>
        <dbReference type="ARBA" id="ARBA00022898"/>
    </source>
</evidence>
<feature type="active site" description="Proton acceptor" evidence="3">
    <location>
        <position position="186"/>
    </location>
</feature>
<evidence type="ECO:0000256" key="2">
    <source>
        <dbReference type="ARBA" id="ARBA00037999"/>
    </source>
</evidence>
<dbReference type="Gene3D" id="3.40.640.10">
    <property type="entry name" value="Type I PLP-dependent aspartate aminotransferase-like (Major domain)"/>
    <property type="match status" value="1"/>
</dbReference>
<dbReference type="GO" id="GO:0008483">
    <property type="term" value="F:transaminase activity"/>
    <property type="evidence" value="ECO:0007669"/>
    <property type="project" value="TreeGrafter"/>
</dbReference>
<reference evidence="6 7" key="1">
    <citation type="submission" date="2016-10" db="EMBL/GenBank/DDBJ databases">
        <authorList>
            <person name="de Groot N.N."/>
        </authorList>
    </citation>
    <scope>NUCLEOTIDE SEQUENCE [LARGE SCALE GENOMIC DNA]</scope>
    <source>
        <strain evidence="6 7">DSM 18346</strain>
    </source>
</reference>
<dbReference type="RefSeq" id="WP_090548753.1">
    <property type="nucleotide sequence ID" value="NZ_FNFP01000001.1"/>
</dbReference>
<dbReference type="InterPro" id="IPR015424">
    <property type="entry name" value="PyrdxlP-dep_Trfase"/>
</dbReference>
<organism evidence="6 7">
    <name type="scientific">Natronincola ferrireducens</name>
    <dbReference type="NCBI Taxonomy" id="393762"/>
    <lineage>
        <taxon>Bacteria</taxon>
        <taxon>Bacillati</taxon>
        <taxon>Bacillota</taxon>
        <taxon>Clostridia</taxon>
        <taxon>Peptostreptococcales</taxon>
        <taxon>Natronincolaceae</taxon>
        <taxon>Natronincola</taxon>
    </lineage>
</organism>
<name>A0A1G8X2I6_9FIRM</name>
<dbReference type="InterPro" id="IPR015422">
    <property type="entry name" value="PyrdxlP-dep_Trfase_small"/>
</dbReference>